<protein>
    <submittedName>
        <fullName evidence="2">LOXL1 oxidase</fullName>
    </submittedName>
</protein>
<evidence type="ECO:0000313" key="2">
    <source>
        <dbReference type="EMBL" id="NWV78773.1"/>
    </source>
</evidence>
<feature type="non-terminal residue" evidence="2">
    <location>
        <position position="1"/>
    </location>
</feature>
<dbReference type="GO" id="GO:0005507">
    <property type="term" value="F:copper ion binding"/>
    <property type="evidence" value="ECO:0007669"/>
    <property type="project" value="InterPro"/>
</dbReference>
<keyword evidence="3" id="KW-1185">Reference proteome</keyword>
<dbReference type="EMBL" id="VZRN01002847">
    <property type="protein sequence ID" value="NWV78773.1"/>
    <property type="molecule type" value="Genomic_DNA"/>
</dbReference>
<organism evidence="2 3">
    <name type="scientific">Dasyornis broadbenti</name>
    <name type="common">rufous bristle-bird</name>
    <dbReference type="NCBI Taxonomy" id="243059"/>
    <lineage>
        <taxon>Eukaryota</taxon>
        <taxon>Metazoa</taxon>
        <taxon>Chordata</taxon>
        <taxon>Craniata</taxon>
        <taxon>Vertebrata</taxon>
        <taxon>Euteleostomi</taxon>
        <taxon>Archelosauria</taxon>
        <taxon>Archosauria</taxon>
        <taxon>Dinosauria</taxon>
        <taxon>Saurischia</taxon>
        <taxon>Theropoda</taxon>
        <taxon>Coelurosauria</taxon>
        <taxon>Aves</taxon>
        <taxon>Neognathae</taxon>
        <taxon>Neoaves</taxon>
        <taxon>Telluraves</taxon>
        <taxon>Australaves</taxon>
        <taxon>Passeriformes</taxon>
        <taxon>Meliphagoidea</taxon>
        <taxon>Dasyornithidae</taxon>
        <taxon>Dasyornis</taxon>
    </lineage>
</organism>
<feature type="region of interest" description="Disordered" evidence="1">
    <location>
        <begin position="44"/>
        <end position="64"/>
    </location>
</feature>
<comment type="caution">
    <text evidence="2">The sequence shown here is derived from an EMBL/GenBank/DDBJ whole genome shotgun (WGS) entry which is preliminary data.</text>
</comment>
<dbReference type="Pfam" id="PF01186">
    <property type="entry name" value="Lysyl_oxidase"/>
    <property type="match status" value="1"/>
</dbReference>
<name>A0A7K6HT22_9PASS</name>
<sequence length="206" mass="22578">PLDGLDRRYSHSLYHDNAGMAPDADPDSQAGLASVENLQLGAGFGAQFPPYEQQPPYGIPQPPYGIPNPNPNPEAFLPGRNSEIPQAVPDSQGRLSVGSVYRPSHGARGLPDLIPDPNYVQASTYVQRAHLYSLRCAAEEKCLASTAYAAEATDYDVRVLLRFPQRVKNQGAADFLPSQPRHSWQWHSCHQHSHSTAEFSHGDLPD</sequence>
<dbReference type="GO" id="GO:0030199">
    <property type="term" value="P:collagen fibril organization"/>
    <property type="evidence" value="ECO:0007669"/>
    <property type="project" value="TreeGrafter"/>
</dbReference>
<dbReference type="PANTHER" id="PTHR45817:SF8">
    <property type="entry name" value="LYSYL OXIDASE HOMOLOG 1"/>
    <property type="match status" value="1"/>
</dbReference>
<dbReference type="AlphaFoldDB" id="A0A7K6HT22"/>
<evidence type="ECO:0000313" key="3">
    <source>
        <dbReference type="Proteomes" id="UP000521322"/>
    </source>
</evidence>
<feature type="non-terminal residue" evidence="2">
    <location>
        <position position="206"/>
    </location>
</feature>
<proteinExistence type="predicted"/>
<dbReference type="PRINTS" id="PR00074">
    <property type="entry name" value="LYSYLOXIDASE"/>
</dbReference>
<dbReference type="Proteomes" id="UP000521322">
    <property type="component" value="Unassembled WGS sequence"/>
</dbReference>
<dbReference type="GO" id="GO:0004720">
    <property type="term" value="F:protein-lysine 6-oxidase activity"/>
    <property type="evidence" value="ECO:0007669"/>
    <property type="project" value="TreeGrafter"/>
</dbReference>
<reference evidence="2 3" key="1">
    <citation type="submission" date="2019-09" db="EMBL/GenBank/DDBJ databases">
        <title>Bird 10,000 Genomes (B10K) Project - Family phase.</title>
        <authorList>
            <person name="Zhang G."/>
        </authorList>
    </citation>
    <scope>NUCLEOTIDE SEQUENCE [LARGE SCALE GENOMIC DNA]</scope>
    <source>
        <strain evidence="2">B10K-DU-029-49</strain>
        <tissue evidence="2">Liver</tissue>
    </source>
</reference>
<accession>A0A7K6HT22</accession>
<dbReference type="InterPro" id="IPR001695">
    <property type="entry name" value="Lysyl_oxidase"/>
</dbReference>
<gene>
    <name evidence="2" type="primary">Loxl1</name>
    <name evidence="2" type="ORF">DASBRO_R01468</name>
</gene>
<dbReference type="PANTHER" id="PTHR45817">
    <property type="entry name" value="LYSYL OXIDASE-LIKE-RELATED"/>
    <property type="match status" value="1"/>
</dbReference>
<dbReference type="InterPro" id="IPR050912">
    <property type="entry name" value="LOX-like_protein"/>
</dbReference>
<dbReference type="GO" id="GO:0005615">
    <property type="term" value="C:extracellular space"/>
    <property type="evidence" value="ECO:0007669"/>
    <property type="project" value="TreeGrafter"/>
</dbReference>
<evidence type="ECO:0000256" key="1">
    <source>
        <dbReference type="SAM" id="MobiDB-lite"/>
    </source>
</evidence>